<dbReference type="VEuPathDB" id="VectorBase:HLOH_058482"/>
<reference evidence="1 2" key="1">
    <citation type="journal article" date="2020" name="Cell">
        <title>Large-Scale Comparative Analyses of Tick Genomes Elucidate Their Genetic Diversity and Vector Capacities.</title>
        <authorList>
            <consortium name="Tick Genome and Microbiome Consortium (TIGMIC)"/>
            <person name="Jia N."/>
            <person name="Wang J."/>
            <person name="Shi W."/>
            <person name="Du L."/>
            <person name="Sun Y."/>
            <person name="Zhan W."/>
            <person name="Jiang J.F."/>
            <person name="Wang Q."/>
            <person name="Zhang B."/>
            <person name="Ji P."/>
            <person name="Bell-Sakyi L."/>
            <person name="Cui X.M."/>
            <person name="Yuan T.T."/>
            <person name="Jiang B.G."/>
            <person name="Yang W.F."/>
            <person name="Lam T.T."/>
            <person name="Chang Q.C."/>
            <person name="Ding S.J."/>
            <person name="Wang X.J."/>
            <person name="Zhu J.G."/>
            <person name="Ruan X.D."/>
            <person name="Zhao L."/>
            <person name="Wei J.T."/>
            <person name="Ye R.Z."/>
            <person name="Que T.C."/>
            <person name="Du C.H."/>
            <person name="Zhou Y.H."/>
            <person name="Cheng J.X."/>
            <person name="Dai P.F."/>
            <person name="Guo W.B."/>
            <person name="Han X.H."/>
            <person name="Huang E.J."/>
            <person name="Li L.F."/>
            <person name="Wei W."/>
            <person name="Gao Y.C."/>
            <person name="Liu J.Z."/>
            <person name="Shao H.Z."/>
            <person name="Wang X."/>
            <person name="Wang C.C."/>
            <person name="Yang T.C."/>
            <person name="Huo Q.B."/>
            <person name="Li W."/>
            <person name="Chen H.Y."/>
            <person name="Chen S.E."/>
            <person name="Zhou L.G."/>
            <person name="Ni X.B."/>
            <person name="Tian J.H."/>
            <person name="Sheng Y."/>
            <person name="Liu T."/>
            <person name="Pan Y.S."/>
            <person name="Xia L.Y."/>
            <person name="Li J."/>
            <person name="Zhao F."/>
            <person name="Cao W.C."/>
        </authorList>
    </citation>
    <scope>NUCLEOTIDE SEQUENCE [LARGE SCALE GENOMIC DNA]</scope>
    <source>
        <strain evidence="1">HaeL-2018</strain>
    </source>
</reference>
<evidence type="ECO:0000313" key="1">
    <source>
        <dbReference type="EMBL" id="KAH9382645.1"/>
    </source>
</evidence>
<dbReference type="Proteomes" id="UP000821853">
    <property type="component" value="Unassembled WGS sequence"/>
</dbReference>
<proteinExistence type="predicted"/>
<keyword evidence="2" id="KW-1185">Reference proteome</keyword>
<name>A0A9J6H4M8_HAELO</name>
<evidence type="ECO:0000313" key="2">
    <source>
        <dbReference type="Proteomes" id="UP000821853"/>
    </source>
</evidence>
<comment type="caution">
    <text evidence="1">The sequence shown here is derived from an EMBL/GenBank/DDBJ whole genome shotgun (WGS) entry which is preliminary data.</text>
</comment>
<protein>
    <submittedName>
        <fullName evidence="1">Uncharacterized protein</fullName>
    </submittedName>
</protein>
<gene>
    <name evidence="1" type="ORF">HPB48_023198</name>
</gene>
<dbReference type="OrthoDB" id="7491853at2759"/>
<dbReference type="AlphaFoldDB" id="A0A9J6H4M8"/>
<accession>A0A9J6H4M8</accession>
<sequence>MASSIDRLRKTSGGVWSGVARAFNKLNDLLQQPFPDAANFSSHVEYTVQQDAELMALNGKITEATDDDALYPELEGAAGYNCKFLYAVSRARLLLRNTQLSSRLASESGTAAASAPAPTDIIKAYLQLLIRPDDRDALRFLWVE</sequence>
<organism evidence="1 2">
    <name type="scientific">Haemaphysalis longicornis</name>
    <name type="common">Bush tick</name>
    <dbReference type="NCBI Taxonomy" id="44386"/>
    <lineage>
        <taxon>Eukaryota</taxon>
        <taxon>Metazoa</taxon>
        <taxon>Ecdysozoa</taxon>
        <taxon>Arthropoda</taxon>
        <taxon>Chelicerata</taxon>
        <taxon>Arachnida</taxon>
        <taxon>Acari</taxon>
        <taxon>Parasitiformes</taxon>
        <taxon>Ixodida</taxon>
        <taxon>Ixodoidea</taxon>
        <taxon>Ixodidae</taxon>
        <taxon>Haemaphysalinae</taxon>
        <taxon>Haemaphysalis</taxon>
    </lineage>
</organism>
<dbReference type="EMBL" id="JABSTR010000080">
    <property type="protein sequence ID" value="KAH9382645.1"/>
    <property type="molecule type" value="Genomic_DNA"/>
</dbReference>